<evidence type="ECO:0000256" key="8">
    <source>
        <dbReference type="ARBA" id="ARBA00022833"/>
    </source>
</evidence>
<feature type="domain" description="SMB" evidence="12">
    <location>
        <begin position="137"/>
        <end position="181"/>
    </location>
</feature>
<dbReference type="CDD" id="cd16018">
    <property type="entry name" value="Enpp"/>
    <property type="match status" value="1"/>
</dbReference>
<dbReference type="EMBL" id="BAAFST010000015">
    <property type="protein sequence ID" value="GAB1299362.1"/>
    <property type="molecule type" value="Genomic_DNA"/>
</dbReference>
<proteinExistence type="inferred from homology"/>
<evidence type="ECO:0000256" key="9">
    <source>
        <dbReference type="ARBA" id="ARBA00022837"/>
    </source>
</evidence>
<keyword evidence="11" id="KW-0325">Glycoprotein</keyword>
<dbReference type="PRINTS" id="PR00022">
    <property type="entry name" value="SOMATOMEDINB"/>
</dbReference>
<dbReference type="InterPro" id="IPR001212">
    <property type="entry name" value="Somatomedin_B_dom"/>
</dbReference>
<dbReference type="PROSITE" id="PS50958">
    <property type="entry name" value="SMB_2"/>
    <property type="match status" value="2"/>
</dbReference>
<dbReference type="InterPro" id="IPR020436">
    <property type="entry name" value="SMB_chordata"/>
</dbReference>
<keyword evidence="14" id="KW-1185">Reference proteome</keyword>
<keyword evidence="8" id="KW-0862">Zinc</keyword>
<comment type="caution">
    <text evidence="13">The sequence shown here is derived from an EMBL/GenBank/DDBJ whole genome shotgun (WGS) entry which is preliminary data.</text>
</comment>
<evidence type="ECO:0000256" key="3">
    <source>
        <dbReference type="ARBA" id="ARBA00010594"/>
    </source>
</evidence>
<comment type="cofactor">
    <cofactor evidence="1">
        <name>Zn(2+)</name>
        <dbReference type="ChEBI" id="CHEBI:29105"/>
    </cofactor>
</comment>
<gene>
    <name evidence="13" type="ORF">APTSU1_001459800</name>
</gene>
<evidence type="ECO:0000256" key="5">
    <source>
        <dbReference type="ARBA" id="ARBA00022723"/>
    </source>
</evidence>
<dbReference type="CDD" id="cd00091">
    <property type="entry name" value="NUC"/>
    <property type="match status" value="1"/>
</dbReference>
<dbReference type="Pfam" id="PF01663">
    <property type="entry name" value="Phosphodiest"/>
    <property type="match status" value="1"/>
</dbReference>
<evidence type="ECO:0000256" key="6">
    <source>
        <dbReference type="ARBA" id="ARBA00022737"/>
    </source>
</evidence>
<dbReference type="InterPro" id="IPR017850">
    <property type="entry name" value="Alkaline_phosphatase_core_sf"/>
</dbReference>
<dbReference type="Gene3D" id="3.40.720.10">
    <property type="entry name" value="Alkaline Phosphatase, subunit A"/>
    <property type="match status" value="1"/>
</dbReference>
<comment type="subcellular location">
    <subcellularLocation>
        <location evidence="2">Secreted</location>
    </subcellularLocation>
</comment>
<dbReference type="SUPFAM" id="SSF54060">
    <property type="entry name" value="His-Me finger endonucleases"/>
    <property type="match status" value="1"/>
</dbReference>
<dbReference type="Gene3D" id="4.10.410.20">
    <property type="match status" value="2"/>
</dbReference>
<dbReference type="SMART" id="SM00892">
    <property type="entry name" value="Endonuclease_NS"/>
    <property type="match status" value="1"/>
</dbReference>
<evidence type="ECO:0000256" key="2">
    <source>
        <dbReference type="ARBA" id="ARBA00004613"/>
    </source>
</evidence>
<dbReference type="Proteomes" id="UP001623349">
    <property type="component" value="Unassembled WGS sequence"/>
</dbReference>
<evidence type="ECO:0000313" key="14">
    <source>
        <dbReference type="Proteomes" id="UP001623349"/>
    </source>
</evidence>
<dbReference type="InterPro" id="IPR044929">
    <property type="entry name" value="DNA/RNA_non-sp_Endonuclease_sf"/>
</dbReference>
<sequence length="931" mass="106915">MVGLLGVNSLNSEPRKQSIQGKPENTLQRLSKNPSAWQDMAVSGHTRVISLLTFAIGVNICLGFTASRIKRAEWDGGPPTGCRVLSDSPWTNTSGSCKGRCFELQEVGPPDCRCDNLCKSYSSCCHDFDELCLKTARGWECTKDRCGEVRNEENACHCSEDCLSRGDCCTNYQVVCKGESHWVDDDCEEIKVPECPVGFARPPLIIFSVDGFRASYMKKGSKVMPNIEKLRSCGTHAPYMRPVYPTKTFPNLYTLATGLYPESHGIVGNSMYDPVFDATFHLRGREKFNHRWWGGQPLWITATKQGVRAGTFFWSVSIPHERRILTILQWLSLPDNERPSVYAFYSEQPDFSGHKYGPFGPEMEKYELDSLSQRDRRLLSTEISIRQYRRVVMPHLLLRLKDLRGKLPLRGDRKDQLLLQRKEEENYIGWIIMQRKRVRTNMTNPLREIDKTVGQLMDGLKQLKLHRCVNVIFVGDHGMEDVTCDRTEFLSNYLTNVDDITLVPGTLGRIRPKVINSSKYDPKAIIANLTCKKPDQHFKPYLKQHLPKRLHYANNRRIEDIHLLVDRRWHIARKPLDVYKKPSGKCFFQGDHGFDNKVNSMQVMAQLLSTGLKCLHLKTLNFIMLCAYLLGLKPAPNNGTHGSLNHLLRTNTFRPTIPEEVSRPSYPGVMYLQSDFDLGCTCDDKVEPKNKLEELNKRLHTKGSTEERHLLYGRPAVLYRTNYDILYHTDFESGYSEIFLMPLWTSYTISKQTQAEVSSIPEHLTNCVRPDVRVSPGFSQNCLAYKNDKQMSYGFLFPPCVWAYFQRVLVKKYASERNGVNVISGPIFDYNYDGLRDTEDEIKQHVEGSSIPVPTHYYSIITSCLDFTQPADNCNSSEDESKWVEELMKMHTARVRDIEHLTGLDFYRKTSRSYSEILTLKTYLHTYESEI</sequence>
<reference evidence="13 14" key="1">
    <citation type="submission" date="2024-08" db="EMBL/GenBank/DDBJ databases">
        <title>The draft genome of Apodemus speciosus.</title>
        <authorList>
            <person name="Nabeshima K."/>
            <person name="Suzuki S."/>
            <person name="Onuma M."/>
        </authorList>
    </citation>
    <scope>NUCLEOTIDE SEQUENCE [LARGE SCALE GENOMIC DNA]</scope>
    <source>
        <strain evidence="13">IB14-021</strain>
    </source>
</reference>
<dbReference type="Gene3D" id="3.40.570.10">
    <property type="entry name" value="Extracellular Endonuclease, subunit A"/>
    <property type="match status" value="2"/>
</dbReference>
<dbReference type="InterPro" id="IPR002591">
    <property type="entry name" value="Phosphodiest/P_Trfase"/>
</dbReference>
<dbReference type="SMART" id="SM00477">
    <property type="entry name" value="NUC"/>
    <property type="match status" value="1"/>
</dbReference>
<keyword evidence="7" id="KW-0378">Hydrolase</keyword>
<dbReference type="PANTHER" id="PTHR10151">
    <property type="entry name" value="ECTONUCLEOTIDE PYROPHOSPHATASE/PHOSPHODIESTERASE"/>
    <property type="match status" value="1"/>
</dbReference>
<organism evidence="13 14">
    <name type="scientific">Apodemus speciosus</name>
    <name type="common">Large Japanese field mouse</name>
    <dbReference type="NCBI Taxonomy" id="105296"/>
    <lineage>
        <taxon>Eukaryota</taxon>
        <taxon>Metazoa</taxon>
        <taxon>Chordata</taxon>
        <taxon>Craniata</taxon>
        <taxon>Vertebrata</taxon>
        <taxon>Euteleostomi</taxon>
        <taxon>Mammalia</taxon>
        <taxon>Eutheria</taxon>
        <taxon>Euarchontoglires</taxon>
        <taxon>Glires</taxon>
        <taxon>Rodentia</taxon>
        <taxon>Myomorpha</taxon>
        <taxon>Muroidea</taxon>
        <taxon>Muridae</taxon>
        <taxon>Murinae</taxon>
        <taxon>Apodemus</taxon>
    </lineage>
</organism>
<dbReference type="PANTHER" id="PTHR10151:SF21">
    <property type="entry name" value="ECTONUCLEOTIDE PYROPHOSPHATASE_PHOSPHODIESTERASE FAMILY MEMBER 2"/>
    <property type="match status" value="1"/>
</dbReference>
<keyword evidence="5" id="KW-0479">Metal-binding</keyword>
<evidence type="ECO:0000256" key="7">
    <source>
        <dbReference type="ARBA" id="ARBA00022801"/>
    </source>
</evidence>
<accession>A0ABQ0FJE2</accession>
<evidence type="ECO:0000313" key="13">
    <source>
        <dbReference type="EMBL" id="GAB1299362.1"/>
    </source>
</evidence>
<dbReference type="SUPFAM" id="SSF90188">
    <property type="entry name" value="Somatomedin B domain"/>
    <property type="match status" value="2"/>
</dbReference>
<name>A0ABQ0FJE2_APOSI</name>
<dbReference type="PROSITE" id="PS00524">
    <property type="entry name" value="SMB_1"/>
    <property type="match status" value="2"/>
</dbReference>
<keyword evidence="4" id="KW-0964">Secreted</keyword>
<keyword evidence="10" id="KW-1015">Disulfide bond</keyword>
<dbReference type="InterPro" id="IPR044925">
    <property type="entry name" value="His-Me_finger_sf"/>
</dbReference>
<dbReference type="SUPFAM" id="SSF53649">
    <property type="entry name" value="Alkaline phosphatase-like"/>
    <property type="match status" value="1"/>
</dbReference>
<keyword evidence="9" id="KW-0106">Calcium</keyword>
<evidence type="ECO:0000256" key="11">
    <source>
        <dbReference type="ARBA" id="ARBA00023180"/>
    </source>
</evidence>
<dbReference type="InterPro" id="IPR036024">
    <property type="entry name" value="Somatomedin_B-like_dom_sf"/>
</dbReference>
<keyword evidence="6" id="KW-0677">Repeat</keyword>
<protein>
    <submittedName>
        <fullName evidence="13">Ectonucleotide pyrophosphatase/phosphodiesterase family member 2</fullName>
    </submittedName>
</protein>
<evidence type="ECO:0000256" key="4">
    <source>
        <dbReference type="ARBA" id="ARBA00022525"/>
    </source>
</evidence>
<evidence type="ECO:0000256" key="10">
    <source>
        <dbReference type="ARBA" id="ARBA00023157"/>
    </source>
</evidence>
<dbReference type="SMART" id="SM00201">
    <property type="entry name" value="SO"/>
    <property type="match status" value="2"/>
</dbReference>
<comment type="similarity">
    <text evidence="3">Belongs to the nucleotide pyrophosphatase/phosphodiesterase family.</text>
</comment>
<evidence type="ECO:0000256" key="1">
    <source>
        <dbReference type="ARBA" id="ARBA00001947"/>
    </source>
</evidence>
<dbReference type="InterPro" id="IPR020821">
    <property type="entry name" value="ENPP1-3/EXOG-like_nuc-like"/>
</dbReference>
<evidence type="ECO:0000259" key="12">
    <source>
        <dbReference type="PROSITE" id="PS50958"/>
    </source>
</evidence>
<dbReference type="Pfam" id="PF01033">
    <property type="entry name" value="Somatomedin_B"/>
    <property type="match status" value="2"/>
</dbReference>
<dbReference type="InterPro" id="IPR001604">
    <property type="entry name" value="Endo_G_ENPP1-like_dom"/>
</dbReference>
<feature type="domain" description="SMB" evidence="12">
    <location>
        <begin position="93"/>
        <end position="136"/>
    </location>
</feature>